<protein>
    <submittedName>
        <fullName evidence="6">Haloacid dehalogenase</fullName>
    </submittedName>
</protein>
<dbReference type="NCBIfam" id="TIGR01509">
    <property type="entry name" value="HAD-SF-IA-v3"/>
    <property type="match status" value="1"/>
</dbReference>
<keyword evidence="7" id="KW-1185">Reference proteome</keyword>
<keyword evidence="3" id="KW-0479">Metal-binding</keyword>
<dbReference type="Pfam" id="PF13419">
    <property type="entry name" value="HAD_2"/>
    <property type="match status" value="1"/>
</dbReference>
<name>A0A0N1EZL1_9GAMM</name>
<dbReference type="OrthoDB" id="9782449at2"/>
<dbReference type="GO" id="GO:0046872">
    <property type="term" value="F:metal ion binding"/>
    <property type="evidence" value="ECO:0007669"/>
    <property type="project" value="UniProtKB-KW"/>
</dbReference>
<dbReference type="PANTHER" id="PTHR46193">
    <property type="entry name" value="6-PHOSPHOGLUCONATE PHOSPHATASE"/>
    <property type="match status" value="1"/>
</dbReference>
<dbReference type="Gene3D" id="1.10.150.240">
    <property type="entry name" value="Putative phosphatase, domain 2"/>
    <property type="match status" value="1"/>
</dbReference>
<dbReference type="InterPro" id="IPR036412">
    <property type="entry name" value="HAD-like_sf"/>
</dbReference>
<evidence type="ECO:0000313" key="6">
    <source>
        <dbReference type="EMBL" id="KPH64680.1"/>
    </source>
</evidence>
<organism evidence="6 7">
    <name type="scientific">Pseudoalteromonas porphyrae</name>
    <dbReference type="NCBI Taxonomy" id="187330"/>
    <lineage>
        <taxon>Bacteria</taxon>
        <taxon>Pseudomonadati</taxon>
        <taxon>Pseudomonadota</taxon>
        <taxon>Gammaproteobacteria</taxon>
        <taxon>Alteromonadales</taxon>
        <taxon>Pseudoalteromonadaceae</taxon>
        <taxon>Pseudoalteromonas</taxon>
    </lineage>
</organism>
<dbReference type="InterPro" id="IPR041492">
    <property type="entry name" value="HAD_2"/>
</dbReference>
<dbReference type="STRING" id="187330.AMS58_11065"/>
<keyword evidence="5" id="KW-0119">Carbohydrate metabolism</keyword>
<dbReference type="PANTHER" id="PTHR46193:SF18">
    <property type="entry name" value="HEXITOL PHOSPHATASE B"/>
    <property type="match status" value="1"/>
</dbReference>
<proteinExistence type="inferred from homology"/>
<dbReference type="InterPro" id="IPR023198">
    <property type="entry name" value="PGP-like_dom2"/>
</dbReference>
<dbReference type="AlphaFoldDB" id="A0A0N1EZL1"/>
<comment type="cofactor">
    <cofactor evidence="1">
        <name>Mg(2+)</name>
        <dbReference type="ChEBI" id="CHEBI:18420"/>
    </cofactor>
</comment>
<evidence type="ECO:0000256" key="2">
    <source>
        <dbReference type="ARBA" id="ARBA00006171"/>
    </source>
</evidence>
<sequence length="218" mass="24305">MTLKAVLFDMDGTLVDSESVHFNCWNDVLAKYGICYEEDEFCQRFSGKATLEAAKEVVAHYQLDITPKALAKAKYDYFSEFVSNHLPPLMPYAKEVLLAVKQSGLKMALVTGSARAEALPILKGYGFYTLFDCVVTKDDVVNPKPAADPYLLALNTLNITAQNAIAIEDTHTGVTAAYNAQVRVMAIPNKHTLNHDLSKATARFENLQQLWQWVQIKL</sequence>
<evidence type="ECO:0000256" key="5">
    <source>
        <dbReference type="ARBA" id="ARBA00023277"/>
    </source>
</evidence>
<dbReference type="InterPro" id="IPR023214">
    <property type="entry name" value="HAD_sf"/>
</dbReference>
<dbReference type="SFLD" id="SFLDG01129">
    <property type="entry name" value="C1.5:_HAD__Beta-PGM__Phosphata"/>
    <property type="match status" value="1"/>
</dbReference>
<dbReference type="SFLD" id="SFLDS00003">
    <property type="entry name" value="Haloacid_Dehalogenase"/>
    <property type="match status" value="1"/>
</dbReference>
<dbReference type="Gene3D" id="3.40.50.1000">
    <property type="entry name" value="HAD superfamily/HAD-like"/>
    <property type="match status" value="1"/>
</dbReference>
<reference evidence="6 7" key="1">
    <citation type="submission" date="2015-08" db="EMBL/GenBank/DDBJ databases">
        <title>Draft Genome Sequence of Pseudoalteromonas porphyrae UCD-SED14.</title>
        <authorList>
            <person name="Coil D.A."/>
            <person name="Jospin G."/>
            <person name="Lee R.D."/>
            <person name="Eisen J.A."/>
        </authorList>
    </citation>
    <scope>NUCLEOTIDE SEQUENCE [LARGE SCALE GENOMIC DNA]</scope>
    <source>
        <strain evidence="6 7">UCD-SED14</strain>
    </source>
</reference>
<dbReference type="EMBL" id="LHPH01000004">
    <property type="protein sequence ID" value="KPH64680.1"/>
    <property type="molecule type" value="Genomic_DNA"/>
</dbReference>
<dbReference type="InterPro" id="IPR051600">
    <property type="entry name" value="Beta-PGM-like"/>
</dbReference>
<comment type="caution">
    <text evidence="6">The sequence shown here is derived from an EMBL/GenBank/DDBJ whole genome shotgun (WGS) entry which is preliminary data.</text>
</comment>
<dbReference type="PRINTS" id="PR00413">
    <property type="entry name" value="HADHALOGNASE"/>
</dbReference>
<dbReference type="CDD" id="cd07505">
    <property type="entry name" value="HAD_BPGM-like"/>
    <property type="match status" value="1"/>
</dbReference>
<keyword evidence="4" id="KW-0460">Magnesium</keyword>
<comment type="similarity">
    <text evidence="2">Belongs to the HAD-like hydrolase superfamily. CbbY/CbbZ/Gph/YieH family.</text>
</comment>
<dbReference type="SFLD" id="SFLDG01135">
    <property type="entry name" value="C1.5.6:_HAD__Beta-PGM__Phospha"/>
    <property type="match status" value="1"/>
</dbReference>
<evidence type="ECO:0000256" key="3">
    <source>
        <dbReference type="ARBA" id="ARBA00022723"/>
    </source>
</evidence>
<evidence type="ECO:0000256" key="1">
    <source>
        <dbReference type="ARBA" id="ARBA00001946"/>
    </source>
</evidence>
<gene>
    <name evidence="6" type="ORF">ADS77_05275</name>
</gene>
<dbReference type="SUPFAM" id="SSF56784">
    <property type="entry name" value="HAD-like"/>
    <property type="match status" value="1"/>
</dbReference>
<dbReference type="GO" id="GO:0003824">
    <property type="term" value="F:catalytic activity"/>
    <property type="evidence" value="ECO:0007669"/>
    <property type="project" value="UniProtKB-ARBA"/>
</dbReference>
<dbReference type="FunFam" id="3.40.50.1000:FF:000162">
    <property type="entry name" value="HAD-like protein"/>
    <property type="match status" value="1"/>
</dbReference>
<evidence type="ECO:0000256" key="4">
    <source>
        <dbReference type="ARBA" id="ARBA00022842"/>
    </source>
</evidence>
<dbReference type="InterPro" id="IPR006439">
    <property type="entry name" value="HAD-SF_hydro_IA"/>
</dbReference>
<dbReference type="PATRIC" id="fig|187330.3.peg.2824"/>
<evidence type="ECO:0000313" key="7">
    <source>
        <dbReference type="Proteomes" id="UP000037848"/>
    </source>
</evidence>
<dbReference type="RefSeq" id="WP_054205104.1">
    <property type="nucleotide sequence ID" value="NZ_LHPH01000004.1"/>
</dbReference>
<dbReference type="Proteomes" id="UP000037848">
    <property type="component" value="Unassembled WGS sequence"/>
</dbReference>
<accession>A0A0N1EZL1</accession>